<reference evidence="10 11" key="1">
    <citation type="submission" date="2024-06" db="EMBL/GenBank/DDBJ databases">
        <authorList>
            <person name="Kaempfer P."/>
            <person name="Viver T."/>
        </authorList>
    </citation>
    <scope>NUCLEOTIDE SEQUENCE [LARGE SCALE GENOMIC DNA]</scope>
    <source>
        <strain evidence="10 11">ST-119</strain>
    </source>
</reference>
<evidence type="ECO:0000256" key="5">
    <source>
        <dbReference type="ARBA" id="ARBA00022692"/>
    </source>
</evidence>
<evidence type="ECO:0000256" key="8">
    <source>
        <dbReference type="SAM" id="Coils"/>
    </source>
</evidence>
<accession>A0ABW8YUP5</accession>
<dbReference type="EMBL" id="JBELPZ010000001">
    <property type="protein sequence ID" value="MFL9843097.1"/>
    <property type="molecule type" value="Genomic_DNA"/>
</dbReference>
<feature type="coiled-coil region" evidence="8">
    <location>
        <begin position="252"/>
        <end position="279"/>
    </location>
</feature>
<feature type="signal peptide" evidence="9">
    <location>
        <begin position="1"/>
        <end position="21"/>
    </location>
</feature>
<dbReference type="Proteomes" id="UP001629156">
    <property type="component" value="Unassembled WGS sequence"/>
</dbReference>
<evidence type="ECO:0000313" key="11">
    <source>
        <dbReference type="Proteomes" id="UP001629156"/>
    </source>
</evidence>
<dbReference type="Gene3D" id="1.20.1600.10">
    <property type="entry name" value="Outer membrane efflux proteins (OEP)"/>
    <property type="match status" value="1"/>
</dbReference>
<organism evidence="10 11">
    <name type="scientific">Flavobacterium rhizosphaerae</name>
    <dbReference type="NCBI Taxonomy" id="3163298"/>
    <lineage>
        <taxon>Bacteria</taxon>
        <taxon>Pseudomonadati</taxon>
        <taxon>Bacteroidota</taxon>
        <taxon>Flavobacteriia</taxon>
        <taxon>Flavobacteriales</taxon>
        <taxon>Flavobacteriaceae</taxon>
        <taxon>Flavobacterium</taxon>
    </lineage>
</organism>
<feature type="chain" id="PRO_5046206261" evidence="9">
    <location>
        <begin position="22"/>
        <end position="442"/>
    </location>
</feature>
<keyword evidence="5" id="KW-0812">Transmembrane</keyword>
<keyword evidence="8" id="KW-0175">Coiled coil</keyword>
<evidence type="ECO:0000256" key="9">
    <source>
        <dbReference type="SAM" id="SignalP"/>
    </source>
</evidence>
<proteinExistence type="inferred from homology"/>
<dbReference type="RefSeq" id="WP_408083329.1">
    <property type="nucleotide sequence ID" value="NZ_JBELPZ010000001.1"/>
</dbReference>
<evidence type="ECO:0000256" key="1">
    <source>
        <dbReference type="ARBA" id="ARBA00004442"/>
    </source>
</evidence>
<comment type="similarity">
    <text evidence="2">Belongs to the outer membrane factor (OMF) (TC 1.B.17) family.</text>
</comment>
<evidence type="ECO:0000256" key="6">
    <source>
        <dbReference type="ARBA" id="ARBA00023136"/>
    </source>
</evidence>
<dbReference type="InterPro" id="IPR003423">
    <property type="entry name" value="OMP_efflux"/>
</dbReference>
<sequence>MKHKIYYLILLVFTAQSTVLAQEKKWTLQECVAYALEHNISVRQSELDLKVTEITKKDALGNFLPSANISASHSWNTGLTQNPITGINQQLTTSNTSANASVQVDLYKGLQNQLQFQRAKMAILANKYQLQQMKEDVALNVANAYLQILFNKENLKVQQQQLQEDQRQRERTQQLLDGGSVPRGDLLDVEATVAADKQRVIESENQLLISRLTLAQLLQLEDFQNFDIVDEGYDMGESEIMLQTPSTIYQKAKDTQTSIKLAEANLDVAEKDVKIATRAYQPTLGGFYNLNMRATSLISDPFLDQFWDYKGHTYGFQLNIPIFNGLTVRNNVARAKVALERSELAYDQQALDLERNVYTAYTDAQGALKAYEAAVSAADAREQALEYANERYEVGLINVFDFNQAQTLSVNSQSEVLRTKYDYIFKIKILEYYFGIPIIQKQ</sequence>
<keyword evidence="6" id="KW-0472">Membrane</keyword>
<keyword evidence="4" id="KW-1134">Transmembrane beta strand</keyword>
<comment type="caution">
    <text evidence="10">The sequence shown here is derived from an EMBL/GenBank/DDBJ whole genome shotgun (WGS) entry which is preliminary data.</text>
</comment>
<dbReference type="PANTHER" id="PTHR30026">
    <property type="entry name" value="OUTER MEMBRANE PROTEIN TOLC"/>
    <property type="match status" value="1"/>
</dbReference>
<evidence type="ECO:0000313" key="10">
    <source>
        <dbReference type="EMBL" id="MFL9843097.1"/>
    </source>
</evidence>
<evidence type="ECO:0000256" key="2">
    <source>
        <dbReference type="ARBA" id="ARBA00007613"/>
    </source>
</evidence>
<evidence type="ECO:0000256" key="3">
    <source>
        <dbReference type="ARBA" id="ARBA00022448"/>
    </source>
</evidence>
<evidence type="ECO:0000256" key="4">
    <source>
        <dbReference type="ARBA" id="ARBA00022452"/>
    </source>
</evidence>
<dbReference type="Pfam" id="PF02321">
    <property type="entry name" value="OEP"/>
    <property type="match status" value="2"/>
</dbReference>
<gene>
    <name evidence="10" type="ORF">ABS766_01575</name>
</gene>
<keyword evidence="3" id="KW-0813">Transport</keyword>
<keyword evidence="7" id="KW-0998">Cell outer membrane</keyword>
<keyword evidence="9" id="KW-0732">Signal</keyword>
<comment type="subcellular location">
    <subcellularLocation>
        <location evidence="1">Cell outer membrane</location>
    </subcellularLocation>
</comment>
<name>A0ABW8YUP5_9FLAO</name>
<dbReference type="PANTHER" id="PTHR30026:SF20">
    <property type="entry name" value="OUTER MEMBRANE PROTEIN TOLC"/>
    <property type="match status" value="1"/>
</dbReference>
<dbReference type="InterPro" id="IPR051906">
    <property type="entry name" value="TolC-like"/>
</dbReference>
<protein>
    <submittedName>
        <fullName evidence="10">TolC family protein</fullName>
    </submittedName>
</protein>
<keyword evidence="11" id="KW-1185">Reference proteome</keyword>
<evidence type="ECO:0000256" key="7">
    <source>
        <dbReference type="ARBA" id="ARBA00023237"/>
    </source>
</evidence>
<dbReference type="SUPFAM" id="SSF56954">
    <property type="entry name" value="Outer membrane efflux proteins (OEP)"/>
    <property type="match status" value="1"/>
</dbReference>